<organism evidence="2 3">
    <name type="scientific">Aquariibacter lacus</name>
    <dbReference type="NCBI Taxonomy" id="2801332"/>
    <lineage>
        <taxon>Bacteria</taxon>
        <taxon>Pseudomonadati</taxon>
        <taxon>Pseudomonadota</taxon>
        <taxon>Betaproteobacteria</taxon>
        <taxon>Burkholderiales</taxon>
        <taxon>Sphaerotilaceae</taxon>
        <taxon>Aquariibacter</taxon>
    </lineage>
</organism>
<feature type="transmembrane region" description="Helical" evidence="1">
    <location>
        <begin position="6"/>
        <end position="25"/>
    </location>
</feature>
<keyword evidence="3" id="KW-1185">Reference proteome</keyword>
<evidence type="ECO:0000313" key="2">
    <source>
        <dbReference type="EMBL" id="MBL0719295.1"/>
    </source>
</evidence>
<keyword evidence="1" id="KW-0472">Membrane</keyword>
<name>A0A9X1BN57_9BURK</name>
<dbReference type="Proteomes" id="UP000643207">
    <property type="component" value="Unassembled WGS sequence"/>
</dbReference>
<reference evidence="2 3" key="1">
    <citation type="submission" date="2021-01" db="EMBL/GenBank/DDBJ databases">
        <title>Piscinibacter sp. Jin2 Genome sequencing and assembly.</title>
        <authorList>
            <person name="Kim I."/>
        </authorList>
    </citation>
    <scope>NUCLEOTIDE SEQUENCE [LARGE SCALE GENOMIC DNA]</scope>
    <source>
        <strain evidence="2 3">Jin2</strain>
    </source>
</reference>
<gene>
    <name evidence="2" type="ORF">JI742_05260</name>
</gene>
<keyword evidence="1" id="KW-0812">Transmembrane</keyword>
<protein>
    <submittedName>
        <fullName evidence="2">Uncharacterized protein</fullName>
    </submittedName>
</protein>
<keyword evidence="1" id="KW-1133">Transmembrane helix</keyword>
<dbReference type="RefSeq" id="WP_201824555.1">
    <property type="nucleotide sequence ID" value="NZ_JAERRA010000001.1"/>
</dbReference>
<sequence length="64" mass="6884">MNSENLPIFLEVLLFGGGAIAFGLWQMRSLARDREILRAKRAAEALAAAKEEAAKVKPSSPSQG</sequence>
<proteinExistence type="predicted"/>
<evidence type="ECO:0000313" key="3">
    <source>
        <dbReference type="Proteomes" id="UP000643207"/>
    </source>
</evidence>
<evidence type="ECO:0000256" key="1">
    <source>
        <dbReference type="SAM" id="Phobius"/>
    </source>
</evidence>
<comment type="caution">
    <text evidence="2">The sequence shown here is derived from an EMBL/GenBank/DDBJ whole genome shotgun (WGS) entry which is preliminary data.</text>
</comment>
<dbReference type="EMBL" id="JAERRA010000001">
    <property type="protein sequence ID" value="MBL0719295.1"/>
    <property type="molecule type" value="Genomic_DNA"/>
</dbReference>
<dbReference type="AlphaFoldDB" id="A0A9X1BN57"/>
<accession>A0A9X1BN57</accession>